<proteinExistence type="predicted"/>
<dbReference type="CDD" id="cd06222">
    <property type="entry name" value="RNase_H_like"/>
    <property type="match status" value="1"/>
</dbReference>
<name>A0A453SV46_AEGTS</name>
<dbReference type="Pfam" id="PF13966">
    <property type="entry name" value="zf-RVT"/>
    <property type="match status" value="1"/>
</dbReference>
<reference evidence="4" key="2">
    <citation type="journal article" date="2017" name="Nat. Plants">
        <title>The Aegilops tauschii genome reveals multiple impacts of transposons.</title>
        <authorList>
            <person name="Zhao G."/>
            <person name="Zou C."/>
            <person name="Li K."/>
            <person name="Wang K."/>
            <person name="Li T."/>
            <person name="Gao L."/>
            <person name="Zhang X."/>
            <person name="Wang H."/>
            <person name="Yang Z."/>
            <person name="Liu X."/>
            <person name="Jiang W."/>
            <person name="Mao L."/>
            <person name="Kong X."/>
            <person name="Jiao Y."/>
            <person name="Jia J."/>
        </authorList>
    </citation>
    <scope>NUCLEOTIDE SEQUENCE [LARGE SCALE GENOMIC DNA]</scope>
    <source>
        <strain evidence="4">cv. AL8/78</strain>
    </source>
</reference>
<keyword evidence="4" id="KW-1185">Reference proteome</keyword>
<dbReference type="InterPro" id="IPR044730">
    <property type="entry name" value="RNase_H-like_dom_plant"/>
</dbReference>
<protein>
    <recommendedName>
        <fullName evidence="5">RNase H type-1 domain-containing protein</fullName>
    </recommendedName>
</protein>
<dbReference type="InterPro" id="IPR052929">
    <property type="entry name" value="RNase_H-like_EbsB-rel"/>
</dbReference>
<dbReference type="EnsemblPlants" id="AET7Gv21090300.1">
    <property type="protein sequence ID" value="AET7Gv21090300.1"/>
    <property type="gene ID" value="AET7Gv21090300"/>
</dbReference>
<dbReference type="InterPro" id="IPR036397">
    <property type="entry name" value="RNaseH_sf"/>
</dbReference>
<dbReference type="InterPro" id="IPR012337">
    <property type="entry name" value="RNaseH-like_sf"/>
</dbReference>
<reference evidence="4" key="1">
    <citation type="journal article" date="2014" name="Science">
        <title>Ancient hybridizations among the ancestral genomes of bread wheat.</title>
        <authorList>
            <consortium name="International Wheat Genome Sequencing Consortium,"/>
            <person name="Marcussen T."/>
            <person name="Sandve S.R."/>
            <person name="Heier L."/>
            <person name="Spannagl M."/>
            <person name="Pfeifer M."/>
            <person name="Jakobsen K.S."/>
            <person name="Wulff B.B."/>
            <person name="Steuernagel B."/>
            <person name="Mayer K.F."/>
            <person name="Olsen O.A."/>
        </authorList>
    </citation>
    <scope>NUCLEOTIDE SEQUENCE [LARGE SCALE GENOMIC DNA]</scope>
    <source>
        <strain evidence="4">cv. AL8/78</strain>
    </source>
</reference>
<dbReference type="AlphaFoldDB" id="A0A453SV46"/>
<dbReference type="Pfam" id="PF13456">
    <property type="entry name" value="RVT_3"/>
    <property type="match status" value="1"/>
</dbReference>
<evidence type="ECO:0000313" key="4">
    <source>
        <dbReference type="Proteomes" id="UP000015105"/>
    </source>
</evidence>
<evidence type="ECO:0000259" key="2">
    <source>
        <dbReference type="Pfam" id="PF13966"/>
    </source>
</evidence>
<dbReference type="Proteomes" id="UP000015105">
    <property type="component" value="Chromosome 7D"/>
</dbReference>
<dbReference type="SUPFAM" id="SSF53098">
    <property type="entry name" value="Ribonuclease H-like"/>
    <property type="match status" value="1"/>
</dbReference>
<dbReference type="Gramene" id="AET7Gv21090300.1">
    <property type="protein sequence ID" value="AET7Gv21090300.1"/>
    <property type="gene ID" value="AET7Gv21090300"/>
</dbReference>
<sequence length="380" mass="42495">MGTGEERYLHRSVRLPPGHGRARASFGFRHEQGTGDGRRAIWKIIWGCPAPPKVRVFAWRVVTNSLATWANKASRHLELTGFCPLCGVEREDGFHALCRCPLARELWRVMALDWNIPKVEAIVNTGPELIFSLLDPLDETARLVVLMTMWRVWHVRNEITHDKAPPTAEASRRFLHGYINSLMCIKQHPDGNLEKGKMVVLPSPPRAPESTAPKVRAHWVPPQPGWVKLNTDGSYIAATGAAGGGMILRDDRGEIIYSACRELRTCDNALEAELEACREGLELALHRSNLPILVELDSAEAVSMITAREMDRSSHRALIKEIRRLAESDAREISFTLCSRLQNMISHELAAYGRSTPRTAVWLTAGMDFVINLALAEKPP</sequence>
<reference evidence="3" key="3">
    <citation type="journal article" date="2017" name="Nature">
        <title>Genome sequence of the progenitor of the wheat D genome Aegilops tauschii.</title>
        <authorList>
            <person name="Luo M.C."/>
            <person name="Gu Y.Q."/>
            <person name="Puiu D."/>
            <person name="Wang H."/>
            <person name="Twardziok S.O."/>
            <person name="Deal K.R."/>
            <person name="Huo N."/>
            <person name="Zhu T."/>
            <person name="Wang L."/>
            <person name="Wang Y."/>
            <person name="McGuire P.E."/>
            <person name="Liu S."/>
            <person name="Long H."/>
            <person name="Ramasamy R.K."/>
            <person name="Rodriguez J.C."/>
            <person name="Van S.L."/>
            <person name="Yuan L."/>
            <person name="Wang Z."/>
            <person name="Xia Z."/>
            <person name="Xiao L."/>
            <person name="Anderson O.D."/>
            <person name="Ouyang S."/>
            <person name="Liang Y."/>
            <person name="Zimin A.V."/>
            <person name="Pertea G."/>
            <person name="Qi P."/>
            <person name="Bennetzen J.L."/>
            <person name="Dai X."/>
            <person name="Dawson M.W."/>
            <person name="Muller H.G."/>
            <person name="Kugler K."/>
            <person name="Rivarola-Duarte L."/>
            <person name="Spannagl M."/>
            <person name="Mayer K.F.X."/>
            <person name="Lu F.H."/>
            <person name="Bevan M.W."/>
            <person name="Leroy P."/>
            <person name="Li P."/>
            <person name="You F.M."/>
            <person name="Sun Q."/>
            <person name="Liu Z."/>
            <person name="Lyons E."/>
            <person name="Wicker T."/>
            <person name="Salzberg S.L."/>
            <person name="Devos K.M."/>
            <person name="Dvorak J."/>
        </authorList>
    </citation>
    <scope>NUCLEOTIDE SEQUENCE [LARGE SCALE GENOMIC DNA]</scope>
    <source>
        <strain evidence="3">cv. AL8/78</strain>
    </source>
</reference>
<evidence type="ECO:0008006" key="5">
    <source>
        <dbReference type="Google" id="ProtNLM"/>
    </source>
</evidence>
<dbReference type="GO" id="GO:0004523">
    <property type="term" value="F:RNA-DNA hybrid ribonuclease activity"/>
    <property type="evidence" value="ECO:0007669"/>
    <property type="project" value="InterPro"/>
</dbReference>
<organism evidence="3 4">
    <name type="scientific">Aegilops tauschii subsp. strangulata</name>
    <name type="common">Goatgrass</name>
    <dbReference type="NCBI Taxonomy" id="200361"/>
    <lineage>
        <taxon>Eukaryota</taxon>
        <taxon>Viridiplantae</taxon>
        <taxon>Streptophyta</taxon>
        <taxon>Embryophyta</taxon>
        <taxon>Tracheophyta</taxon>
        <taxon>Spermatophyta</taxon>
        <taxon>Magnoliopsida</taxon>
        <taxon>Liliopsida</taxon>
        <taxon>Poales</taxon>
        <taxon>Poaceae</taxon>
        <taxon>BOP clade</taxon>
        <taxon>Pooideae</taxon>
        <taxon>Triticodae</taxon>
        <taxon>Triticeae</taxon>
        <taxon>Triticinae</taxon>
        <taxon>Aegilops</taxon>
    </lineage>
</organism>
<feature type="domain" description="Reverse transcriptase zinc-binding" evidence="2">
    <location>
        <begin position="39"/>
        <end position="107"/>
    </location>
</feature>
<dbReference type="InterPro" id="IPR002156">
    <property type="entry name" value="RNaseH_domain"/>
</dbReference>
<evidence type="ECO:0000259" key="1">
    <source>
        <dbReference type="Pfam" id="PF13456"/>
    </source>
</evidence>
<dbReference type="GO" id="GO:0003676">
    <property type="term" value="F:nucleic acid binding"/>
    <property type="evidence" value="ECO:0007669"/>
    <property type="project" value="InterPro"/>
</dbReference>
<reference evidence="3" key="5">
    <citation type="journal article" date="2021" name="G3 (Bethesda)">
        <title>Aegilops tauschii genome assembly Aet v5.0 features greater sequence contiguity and improved annotation.</title>
        <authorList>
            <person name="Wang L."/>
            <person name="Zhu T."/>
            <person name="Rodriguez J.C."/>
            <person name="Deal K.R."/>
            <person name="Dubcovsky J."/>
            <person name="McGuire P.E."/>
            <person name="Lux T."/>
            <person name="Spannagl M."/>
            <person name="Mayer K.F.X."/>
            <person name="Baldrich P."/>
            <person name="Meyers B.C."/>
            <person name="Huo N."/>
            <person name="Gu Y.Q."/>
            <person name="Zhou H."/>
            <person name="Devos K.M."/>
            <person name="Bennetzen J.L."/>
            <person name="Unver T."/>
            <person name="Budak H."/>
            <person name="Gulick P.J."/>
            <person name="Galiba G."/>
            <person name="Kalapos B."/>
            <person name="Nelson D.R."/>
            <person name="Li P."/>
            <person name="You F.M."/>
            <person name="Luo M.C."/>
            <person name="Dvorak J."/>
        </authorList>
    </citation>
    <scope>NUCLEOTIDE SEQUENCE [LARGE SCALE GENOMIC DNA]</scope>
    <source>
        <strain evidence="3">cv. AL8/78</strain>
    </source>
</reference>
<dbReference type="Gene3D" id="3.30.420.10">
    <property type="entry name" value="Ribonuclease H-like superfamily/Ribonuclease H"/>
    <property type="match status" value="1"/>
</dbReference>
<accession>A0A453SV46</accession>
<dbReference type="STRING" id="200361.A0A453SV46"/>
<dbReference type="InterPro" id="IPR026960">
    <property type="entry name" value="RVT-Znf"/>
</dbReference>
<reference evidence="3" key="4">
    <citation type="submission" date="2019-03" db="UniProtKB">
        <authorList>
            <consortium name="EnsemblPlants"/>
        </authorList>
    </citation>
    <scope>IDENTIFICATION</scope>
</reference>
<feature type="domain" description="RNase H type-1" evidence="1">
    <location>
        <begin position="230"/>
        <end position="351"/>
    </location>
</feature>
<evidence type="ECO:0000313" key="3">
    <source>
        <dbReference type="EnsemblPlants" id="AET7Gv21090300.1"/>
    </source>
</evidence>
<dbReference type="PANTHER" id="PTHR47074:SF76">
    <property type="entry name" value="RNASE H TYPE-1 DOMAIN-CONTAINING PROTEIN"/>
    <property type="match status" value="1"/>
</dbReference>
<dbReference type="PANTHER" id="PTHR47074">
    <property type="entry name" value="BNAC02G40300D PROTEIN"/>
    <property type="match status" value="1"/>
</dbReference>